<evidence type="ECO:0000256" key="1">
    <source>
        <dbReference type="ARBA" id="ARBA00022723"/>
    </source>
</evidence>
<dbReference type="PANTHER" id="PTHR46910:SF15">
    <property type="entry name" value="PRNA PROTEIN"/>
    <property type="match status" value="1"/>
</dbReference>
<accession>A0ABR4E128</accession>
<dbReference type="EMBL" id="JBAWTH010000122">
    <property type="protein sequence ID" value="KAL2276100.1"/>
    <property type="molecule type" value="Genomic_DNA"/>
</dbReference>
<dbReference type="InterPro" id="IPR050987">
    <property type="entry name" value="AtrR-like"/>
</dbReference>
<feature type="region of interest" description="Disordered" evidence="3">
    <location>
        <begin position="98"/>
        <end position="132"/>
    </location>
</feature>
<evidence type="ECO:0000256" key="2">
    <source>
        <dbReference type="ARBA" id="ARBA00023242"/>
    </source>
</evidence>
<evidence type="ECO:0000256" key="3">
    <source>
        <dbReference type="SAM" id="MobiDB-lite"/>
    </source>
</evidence>
<dbReference type="PROSITE" id="PS00463">
    <property type="entry name" value="ZN2_CY6_FUNGAL_1"/>
    <property type="match status" value="1"/>
</dbReference>
<dbReference type="InterPro" id="IPR007219">
    <property type="entry name" value="XnlR_reg_dom"/>
</dbReference>
<dbReference type="CDD" id="cd12148">
    <property type="entry name" value="fungal_TF_MHR"/>
    <property type="match status" value="1"/>
</dbReference>
<sequence>MMASITEQDSKRPARDLEEEDEVIVAHQDHQMHRSASPPQPKRRRVADSVRVRAARACQRCRRLKEKCDGRHPCQRCSRSGRSCEFTPVAAGFTAQTSSYSTKQRAPHVASGSVKSIEESSSGGGGGGDDVRSEERVRCLESLVQHLLGDVPMDLSNLRRMSDKVRQRAAPASDVGEERPEPEYLDDLTLEDENFTVKTLSQSIAHYSGEFSHWNFSQKLRRRLSQCLDSDIPISSARLDARDARNLPHAPGRGAAPPPRKGMKILEYWRATQLQSHKSLVQSVISCLPPRAVANFLVQVYFRHAQVNCFYVEESWLRKKLEFLYEAPGHVNSEDSAWVCSVLMVLAIGTQFAHMAAGPPEDNLSEPDGGERDGQKTPSGPADTDSDVGVTFYQMASKLIPDIITMASMESVQACLLLAHYALPLDTHGLAYTYLGLGIKMAIQNGMHRRYSGNDLDTWTIETRNRLWWTAYTVERRVSVLHGRPASISATEVDAELPKDLHEFRLHDEVSRYANMSALIDMTTRLGEVANAITLLRRCPRNLQPTYFERIVVICQALHAWWSTLSLDVQNPTPSSPNFRSNAHLKLCLYLNDIFVGRPFIFSQSTTGITPEAIASSPEQTRRPNDNPATSSGKSPSPAPHSIPERPRNRAALVERAVEAAISTIALLRTLHETTGLARSSYTEFSSCRAALLVMLAQSVVTPAPGSGSQQTQQPSQQPRLKAAVEMGMKLIRRMAAGNNVSTQSEASIIEALETAVRRLHAMQDARGVAGHVAGEGRGETFVEINVRGEMDVGKTGYERFKEWASMRPATAIGGGGGSESQQPQHQHRHHVPGDDPMGGLKRLDGRAQDMATVPSPYPGMPSGPGVLGPPPELVEHSPDSARWMAIMDNAGLRMEQLDDLSLFGGFPELGALDGWPGLI</sequence>
<keyword evidence="2" id="KW-0539">Nucleus</keyword>
<dbReference type="PANTHER" id="PTHR46910">
    <property type="entry name" value="TRANSCRIPTION FACTOR PDR1"/>
    <property type="match status" value="1"/>
</dbReference>
<gene>
    <name evidence="5" type="ORF">FJTKL_01381</name>
</gene>
<proteinExistence type="predicted"/>
<dbReference type="SUPFAM" id="SSF57701">
    <property type="entry name" value="Zn2/Cys6 DNA-binding domain"/>
    <property type="match status" value="1"/>
</dbReference>
<organism evidence="5 6">
    <name type="scientific">Diaporthe vaccinii</name>
    <dbReference type="NCBI Taxonomy" id="105482"/>
    <lineage>
        <taxon>Eukaryota</taxon>
        <taxon>Fungi</taxon>
        <taxon>Dikarya</taxon>
        <taxon>Ascomycota</taxon>
        <taxon>Pezizomycotina</taxon>
        <taxon>Sordariomycetes</taxon>
        <taxon>Sordariomycetidae</taxon>
        <taxon>Diaporthales</taxon>
        <taxon>Diaporthaceae</taxon>
        <taxon>Diaporthe</taxon>
        <taxon>Diaporthe eres species complex</taxon>
    </lineage>
</organism>
<dbReference type="PROSITE" id="PS50048">
    <property type="entry name" value="ZN2_CY6_FUNGAL_2"/>
    <property type="match status" value="1"/>
</dbReference>
<keyword evidence="1" id="KW-0479">Metal-binding</keyword>
<evidence type="ECO:0000313" key="6">
    <source>
        <dbReference type="Proteomes" id="UP001600888"/>
    </source>
</evidence>
<dbReference type="InterPro" id="IPR001138">
    <property type="entry name" value="Zn2Cys6_DnaBD"/>
</dbReference>
<feature type="compositionally biased region" description="Low complexity" evidence="3">
    <location>
        <begin position="111"/>
        <end position="121"/>
    </location>
</feature>
<comment type="caution">
    <text evidence="5">The sequence shown here is derived from an EMBL/GenBank/DDBJ whole genome shotgun (WGS) entry which is preliminary data.</text>
</comment>
<protein>
    <recommendedName>
        <fullName evidence="4">Zn(2)-C6 fungal-type domain-containing protein</fullName>
    </recommendedName>
</protein>
<dbReference type="SMART" id="SM00906">
    <property type="entry name" value="Fungal_trans"/>
    <property type="match status" value="1"/>
</dbReference>
<feature type="region of interest" description="Disordered" evidence="3">
    <location>
        <begin position="1"/>
        <end position="48"/>
    </location>
</feature>
<dbReference type="Gene3D" id="4.10.240.10">
    <property type="entry name" value="Zn(2)-C6 fungal-type DNA-binding domain"/>
    <property type="match status" value="1"/>
</dbReference>
<dbReference type="InterPro" id="IPR036864">
    <property type="entry name" value="Zn2-C6_fun-type_DNA-bd_sf"/>
</dbReference>
<evidence type="ECO:0000313" key="5">
    <source>
        <dbReference type="EMBL" id="KAL2276100.1"/>
    </source>
</evidence>
<dbReference type="Pfam" id="PF04082">
    <property type="entry name" value="Fungal_trans"/>
    <property type="match status" value="1"/>
</dbReference>
<name>A0ABR4E128_9PEZI</name>
<dbReference type="Proteomes" id="UP001600888">
    <property type="component" value="Unassembled WGS sequence"/>
</dbReference>
<dbReference type="Pfam" id="PF00172">
    <property type="entry name" value="Zn_clus"/>
    <property type="match status" value="1"/>
</dbReference>
<feature type="region of interest" description="Disordered" evidence="3">
    <location>
        <begin position="358"/>
        <end position="387"/>
    </location>
</feature>
<dbReference type="CDD" id="cd00067">
    <property type="entry name" value="GAL4"/>
    <property type="match status" value="1"/>
</dbReference>
<feature type="region of interest" description="Disordered" evidence="3">
    <location>
        <begin position="612"/>
        <end position="646"/>
    </location>
</feature>
<feature type="domain" description="Zn(2)-C6 fungal-type" evidence="4">
    <location>
        <begin position="57"/>
        <end position="86"/>
    </location>
</feature>
<dbReference type="SMART" id="SM00066">
    <property type="entry name" value="GAL4"/>
    <property type="match status" value="1"/>
</dbReference>
<feature type="region of interest" description="Disordered" evidence="3">
    <location>
        <begin position="813"/>
        <end position="843"/>
    </location>
</feature>
<keyword evidence="6" id="KW-1185">Reference proteome</keyword>
<reference evidence="5 6" key="1">
    <citation type="submission" date="2024-03" db="EMBL/GenBank/DDBJ databases">
        <title>A high-quality draft genome sequence of Diaporthe vaccinii, a causative agent of upright dieback and viscid rot disease in cranberry plants.</title>
        <authorList>
            <person name="Sarrasin M."/>
            <person name="Lang B.F."/>
            <person name="Burger G."/>
        </authorList>
    </citation>
    <scope>NUCLEOTIDE SEQUENCE [LARGE SCALE GENOMIC DNA]</scope>
    <source>
        <strain evidence="5 6">IS7</strain>
    </source>
</reference>
<evidence type="ECO:0000259" key="4">
    <source>
        <dbReference type="PROSITE" id="PS50048"/>
    </source>
</evidence>